<gene>
    <name evidence="2" type="ORF">DUNSADRAFT_14614</name>
</gene>
<feature type="compositionally biased region" description="Polar residues" evidence="1">
    <location>
        <begin position="188"/>
        <end position="205"/>
    </location>
</feature>
<evidence type="ECO:0000256" key="1">
    <source>
        <dbReference type="SAM" id="MobiDB-lite"/>
    </source>
</evidence>
<dbReference type="EMBL" id="MU069496">
    <property type="protein sequence ID" value="KAF5841056.1"/>
    <property type="molecule type" value="Genomic_DNA"/>
</dbReference>
<name>A0ABQ7H2G7_DUNSA</name>
<feature type="compositionally biased region" description="Low complexity" evidence="1">
    <location>
        <begin position="245"/>
        <end position="268"/>
    </location>
</feature>
<organism evidence="2 3">
    <name type="scientific">Dunaliella salina</name>
    <name type="common">Green alga</name>
    <name type="synonym">Protococcus salinus</name>
    <dbReference type="NCBI Taxonomy" id="3046"/>
    <lineage>
        <taxon>Eukaryota</taxon>
        <taxon>Viridiplantae</taxon>
        <taxon>Chlorophyta</taxon>
        <taxon>core chlorophytes</taxon>
        <taxon>Chlorophyceae</taxon>
        <taxon>CS clade</taxon>
        <taxon>Chlamydomonadales</taxon>
        <taxon>Dunaliellaceae</taxon>
        <taxon>Dunaliella</taxon>
    </lineage>
</organism>
<feature type="region of interest" description="Disordered" evidence="1">
    <location>
        <begin position="185"/>
        <end position="271"/>
    </location>
</feature>
<evidence type="ECO:0000313" key="2">
    <source>
        <dbReference type="EMBL" id="KAF5841056.1"/>
    </source>
</evidence>
<dbReference type="Proteomes" id="UP000815325">
    <property type="component" value="Unassembled WGS sequence"/>
</dbReference>
<accession>A0ABQ7H2G7</accession>
<sequence>MLPSSCVSKQVCTRLLPFSRGPAIRPCVLRRPICKLRAHNSRGRDLPKSWNQVMEWACKEFQREVDIAKPDENISIAKALMLLALEEEAALEVHPEMMEVLQSLPGLKLQSHASASTWSLERLDALTAEIKDLVMTSVGEWEQQASASAAELAHARNAGAGFASHRCEASDSSAARAGASGAAKDAATNTYSASVTNTSNDSTCDGESGAAQVDSGDTVSVRTGANSSNASDSSSHGTSKGGEDAGAISSCAQASSSSNASTNAGACSEGREEEMALTKGRGFYKGYRPKGIAGSFLPERRGKKRDAAGVAVEEGGTQAGKIGSSTIGAPQNLGGNRATDAPGNLNVHGTTAAPQNLSGSGATAAPSAPPDFLQLPSGLFKAFPGQVVSAINEVLYVRHGYAPCNRWGNIRWPEDWLCTSHNPIM</sequence>
<feature type="region of interest" description="Disordered" evidence="1">
    <location>
        <begin position="319"/>
        <end position="338"/>
    </location>
</feature>
<reference evidence="2" key="1">
    <citation type="submission" date="2017-08" db="EMBL/GenBank/DDBJ databases">
        <authorList>
            <person name="Polle J.E."/>
            <person name="Barry K."/>
            <person name="Cushman J."/>
            <person name="Schmutz J."/>
            <person name="Tran D."/>
            <person name="Hathwaick L.T."/>
            <person name="Yim W.C."/>
            <person name="Jenkins J."/>
            <person name="Mckie-Krisberg Z.M."/>
            <person name="Prochnik S."/>
            <person name="Lindquist E."/>
            <person name="Dockter R.B."/>
            <person name="Adam C."/>
            <person name="Molina H."/>
            <person name="Bunkerborg J."/>
            <person name="Jin E."/>
            <person name="Buchheim M."/>
            <person name="Magnuson J."/>
        </authorList>
    </citation>
    <scope>NUCLEOTIDE SEQUENCE</scope>
    <source>
        <strain evidence="2">CCAP 19/18</strain>
    </source>
</reference>
<evidence type="ECO:0000313" key="3">
    <source>
        <dbReference type="Proteomes" id="UP000815325"/>
    </source>
</evidence>
<feature type="compositionally biased region" description="Low complexity" evidence="1">
    <location>
        <begin position="223"/>
        <end position="238"/>
    </location>
</feature>
<protein>
    <submittedName>
        <fullName evidence="2">Uncharacterized protein</fullName>
    </submittedName>
</protein>
<proteinExistence type="predicted"/>
<comment type="caution">
    <text evidence="2">The sequence shown here is derived from an EMBL/GenBank/DDBJ whole genome shotgun (WGS) entry which is preliminary data.</text>
</comment>
<keyword evidence="3" id="KW-1185">Reference proteome</keyword>